<comment type="subcellular location">
    <subcellularLocation>
        <location evidence="2">Cytoplasm</location>
    </subcellularLocation>
    <subcellularLocation>
        <location evidence="1">Nucleus</location>
    </subcellularLocation>
</comment>
<evidence type="ECO:0000256" key="7">
    <source>
        <dbReference type="SAM" id="Coils"/>
    </source>
</evidence>
<keyword evidence="4" id="KW-0963">Cytoplasm</keyword>
<evidence type="ECO:0000259" key="10">
    <source>
        <dbReference type="Pfam" id="PF20936"/>
    </source>
</evidence>
<name>A0ABQ7H1H0_DUNSA</name>
<dbReference type="InterPro" id="IPR049317">
    <property type="entry name" value="GCIP-like_N"/>
</dbReference>
<feature type="domain" description="Cyclin-D1-binding protein 1-like N-terminal" evidence="9">
    <location>
        <begin position="38"/>
        <end position="171"/>
    </location>
</feature>
<feature type="compositionally biased region" description="Acidic residues" evidence="8">
    <location>
        <begin position="177"/>
        <end position="193"/>
    </location>
</feature>
<reference evidence="11" key="1">
    <citation type="submission" date="2017-08" db="EMBL/GenBank/DDBJ databases">
        <authorList>
            <person name="Polle J.E."/>
            <person name="Barry K."/>
            <person name="Cushman J."/>
            <person name="Schmutz J."/>
            <person name="Tran D."/>
            <person name="Hathwaick L.T."/>
            <person name="Yim W.C."/>
            <person name="Jenkins J."/>
            <person name="Mckie-Krisberg Z.M."/>
            <person name="Prochnik S."/>
            <person name="Lindquist E."/>
            <person name="Dockter R.B."/>
            <person name="Adam C."/>
            <person name="Molina H."/>
            <person name="Bunkerborg J."/>
            <person name="Jin E."/>
            <person name="Buchheim M."/>
            <person name="Magnuson J."/>
        </authorList>
    </citation>
    <scope>NUCLEOTIDE SEQUENCE</scope>
    <source>
        <strain evidence="11">CCAP 19/18</strain>
    </source>
</reference>
<dbReference type="EMBL" id="MU069505">
    <property type="protein sequence ID" value="KAF5840709.1"/>
    <property type="molecule type" value="Genomic_DNA"/>
</dbReference>
<evidence type="ECO:0000256" key="4">
    <source>
        <dbReference type="ARBA" id="ARBA00022490"/>
    </source>
</evidence>
<keyword evidence="5" id="KW-0539">Nucleus</keyword>
<dbReference type="Proteomes" id="UP000815325">
    <property type="component" value="Unassembled WGS sequence"/>
</dbReference>
<dbReference type="PANTHER" id="PTHR15492">
    <property type="entry name" value="CYCLIN D1-BINDING PROTEIN 1"/>
    <property type="match status" value="1"/>
</dbReference>
<dbReference type="InterPro" id="IPR026907">
    <property type="entry name" value="GCIP-like"/>
</dbReference>
<dbReference type="Pfam" id="PF13324">
    <property type="entry name" value="GCIP_N"/>
    <property type="match status" value="1"/>
</dbReference>
<evidence type="ECO:0000313" key="11">
    <source>
        <dbReference type="EMBL" id="KAF5840709.1"/>
    </source>
</evidence>
<evidence type="ECO:0000256" key="6">
    <source>
        <dbReference type="ARBA" id="ARBA00023306"/>
    </source>
</evidence>
<comment type="similarity">
    <text evidence="3">Belongs to the CCNDBP1 family.</text>
</comment>
<keyword evidence="6" id="KW-0131">Cell cycle</keyword>
<sequence>MQSLVSDTARLLEEIPGTVGSLSQTLQDAVEPVATDAVQLAECLRTEAAKVGLMCGSAASPPSVAELQALLQSLQRNVTALCLSLHALTKDAGPSFQQDLGRMIQACATRNAELVRSVLRPADVPRAVANVWDTCSTVKGPLTNKSALFKRMGGCLKAINDTLREMAEIEQQPMESIQEEDSTSDVDNDEEVESGSHQRRQDCATNGHGPLCTDGLSHESREPSAAQHNRSSHAAQPDGSHAAQPHESNTAQGAEEEEEGGSSVCDYEAGPFSARDKDVAAAGRALMGVAGQTLKLLSRHLLLGSDNLVGAPVEAWENCVWHAQNLQSTIEDLGAAMYPPQELDEIEGMTEGLVVSVQCMLEEVPQEHMEAAAEAASRLQSELEVAEQRMRAAVVSSRDEVH</sequence>
<dbReference type="Gene3D" id="1.20.1410.10">
    <property type="entry name" value="I/LWEQ domain"/>
    <property type="match status" value="1"/>
</dbReference>
<feature type="region of interest" description="Disordered" evidence="8">
    <location>
        <begin position="172"/>
        <end position="269"/>
    </location>
</feature>
<feature type="domain" description="Cyclin-D1-binding protein 1-like C-terminal" evidence="10">
    <location>
        <begin position="272"/>
        <end position="362"/>
    </location>
</feature>
<evidence type="ECO:0000256" key="3">
    <source>
        <dbReference type="ARBA" id="ARBA00008940"/>
    </source>
</evidence>
<dbReference type="Gene3D" id="1.20.1420.10">
    <property type="entry name" value="Talin, central domain"/>
    <property type="match status" value="1"/>
</dbReference>
<evidence type="ECO:0000256" key="5">
    <source>
        <dbReference type="ARBA" id="ARBA00023242"/>
    </source>
</evidence>
<dbReference type="InterPro" id="IPR049318">
    <property type="entry name" value="GCIP_C"/>
</dbReference>
<dbReference type="PANTHER" id="PTHR15492:SF1">
    <property type="entry name" value="CYCLIN-D1-BINDING PROTEIN 1"/>
    <property type="match status" value="1"/>
</dbReference>
<proteinExistence type="inferred from homology"/>
<evidence type="ECO:0000259" key="9">
    <source>
        <dbReference type="Pfam" id="PF13324"/>
    </source>
</evidence>
<evidence type="ECO:0000256" key="1">
    <source>
        <dbReference type="ARBA" id="ARBA00004123"/>
    </source>
</evidence>
<evidence type="ECO:0000313" key="12">
    <source>
        <dbReference type="Proteomes" id="UP000815325"/>
    </source>
</evidence>
<organism evidence="11 12">
    <name type="scientific">Dunaliella salina</name>
    <name type="common">Green alga</name>
    <name type="synonym">Protococcus salinus</name>
    <dbReference type="NCBI Taxonomy" id="3046"/>
    <lineage>
        <taxon>Eukaryota</taxon>
        <taxon>Viridiplantae</taxon>
        <taxon>Chlorophyta</taxon>
        <taxon>core chlorophytes</taxon>
        <taxon>Chlorophyceae</taxon>
        <taxon>CS clade</taxon>
        <taxon>Chlamydomonadales</taxon>
        <taxon>Dunaliellaceae</taxon>
        <taxon>Dunaliella</taxon>
    </lineage>
</organism>
<accession>A0ABQ7H1H0</accession>
<evidence type="ECO:0000256" key="2">
    <source>
        <dbReference type="ARBA" id="ARBA00004496"/>
    </source>
</evidence>
<comment type="caution">
    <text evidence="11">The sequence shown here is derived from an EMBL/GenBank/DDBJ whole genome shotgun (WGS) entry which is preliminary data.</text>
</comment>
<protein>
    <submittedName>
        <fullName evidence="11">Uncharacterized protein</fullName>
    </submittedName>
</protein>
<keyword evidence="7" id="KW-0175">Coiled coil</keyword>
<keyword evidence="12" id="KW-1185">Reference proteome</keyword>
<gene>
    <name evidence="11" type="ORF">DUNSADRAFT_15803</name>
</gene>
<dbReference type="Pfam" id="PF20936">
    <property type="entry name" value="GCIP_C"/>
    <property type="match status" value="1"/>
</dbReference>
<feature type="coiled-coil region" evidence="7">
    <location>
        <begin position="369"/>
        <end position="396"/>
    </location>
</feature>
<evidence type="ECO:0000256" key="8">
    <source>
        <dbReference type="SAM" id="MobiDB-lite"/>
    </source>
</evidence>